<evidence type="ECO:0000313" key="1">
    <source>
        <dbReference type="EMBL" id="KAB7891383.1"/>
    </source>
</evidence>
<accession>A0A6L4WXA5</accession>
<dbReference type="Proteomes" id="UP000472839">
    <property type="component" value="Unassembled WGS sequence"/>
</dbReference>
<name>A0A6L4WXA5_9BACT</name>
<gene>
    <name evidence="1" type="ORF">GBG19_00675</name>
</gene>
<dbReference type="AlphaFoldDB" id="A0A6L4WXA5"/>
<comment type="caution">
    <text evidence="1">The sequence shown here is derived from an EMBL/GenBank/DDBJ whole genome shotgun (WGS) entry which is preliminary data.</text>
</comment>
<protein>
    <submittedName>
        <fullName evidence="1">Uncharacterized protein</fullName>
    </submittedName>
</protein>
<sequence>MLRIRKNLNNDCSASASIIGTSKEDKRFLLHVKMKNILELIEFEKIDIESTFKTSEEYPCNFAEKAVGIYGKNISFKDLKEFCDKELESLNQNVNESNMKRRSKLAINKEIA</sequence>
<proteinExistence type="predicted"/>
<organism evidence="1 2">
    <name type="scientific">Poseidonibacter ostreae</name>
    <dbReference type="NCBI Taxonomy" id="2654171"/>
    <lineage>
        <taxon>Bacteria</taxon>
        <taxon>Pseudomonadati</taxon>
        <taxon>Campylobacterota</taxon>
        <taxon>Epsilonproteobacteria</taxon>
        <taxon>Campylobacterales</taxon>
        <taxon>Arcobacteraceae</taxon>
        <taxon>Poseidonibacter</taxon>
    </lineage>
</organism>
<reference evidence="1 2" key="1">
    <citation type="submission" date="2019-10" db="EMBL/GenBank/DDBJ databases">
        <title>Poseidonibacter ostreae sp. nov., isolated from the gut of the Ostrea denselamellosa.</title>
        <authorList>
            <person name="Choi A."/>
        </authorList>
    </citation>
    <scope>NUCLEOTIDE SEQUENCE [LARGE SCALE GENOMIC DNA]</scope>
    <source>
        <strain evidence="1 2">SJOD-M-33</strain>
    </source>
</reference>
<dbReference type="EMBL" id="WFKK01000001">
    <property type="protein sequence ID" value="KAB7891383.1"/>
    <property type="molecule type" value="Genomic_DNA"/>
</dbReference>
<evidence type="ECO:0000313" key="2">
    <source>
        <dbReference type="Proteomes" id="UP000472839"/>
    </source>
</evidence>
<dbReference type="RefSeq" id="WP_152279486.1">
    <property type="nucleotide sequence ID" value="NZ_WFKK01000001.1"/>
</dbReference>